<dbReference type="InterPro" id="IPR007219">
    <property type="entry name" value="XnlR_reg_dom"/>
</dbReference>
<keyword evidence="3" id="KW-0805">Transcription regulation</keyword>
<dbReference type="PANTHER" id="PTHR31944">
    <property type="entry name" value="HEME-RESPONSIVE ZINC FINGER TRANSCRIPTION FACTOR HAP1"/>
    <property type="match status" value="1"/>
</dbReference>
<keyword evidence="2" id="KW-0862">Zinc</keyword>
<dbReference type="EMBL" id="JAGPXC010000001">
    <property type="protein sequence ID" value="KAH6661013.1"/>
    <property type="molecule type" value="Genomic_DNA"/>
</dbReference>
<dbReference type="GO" id="GO:0001228">
    <property type="term" value="F:DNA-binding transcription activator activity, RNA polymerase II-specific"/>
    <property type="evidence" value="ECO:0007669"/>
    <property type="project" value="TreeGrafter"/>
</dbReference>
<dbReference type="GO" id="GO:0006351">
    <property type="term" value="P:DNA-templated transcription"/>
    <property type="evidence" value="ECO:0007669"/>
    <property type="project" value="InterPro"/>
</dbReference>
<dbReference type="GO" id="GO:0000978">
    <property type="term" value="F:RNA polymerase II cis-regulatory region sequence-specific DNA binding"/>
    <property type="evidence" value="ECO:0007669"/>
    <property type="project" value="TreeGrafter"/>
</dbReference>
<evidence type="ECO:0000256" key="4">
    <source>
        <dbReference type="ARBA" id="ARBA00023125"/>
    </source>
</evidence>
<evidence type="ECO:0000256" key="1">
    <source>
        <dbReference type="ARBA" id="ARBA00022723"/>
    </source>
</evidence>
<dbReference type="AlphaFoldDB" id="A0A9P8UZH0"/>
<dbReference type="Proteomes" id="UP000758603">
    <property type="component" value="Unassembled WGS sequence"/>
</dbReference>
<reference evidence="8" key="1">
    <citation type="journal article" date="2021" name="Nat. Commun.">
        <title>Genetic determinants of endophytism in the Arabidopsis root mycobiome.</title>
        <authorList>
            <person name="Mesny F."/>
            <person name="Miyauchi S."/>
            <person name="Thiergart T."/>
            <person name="Pickel B."/>
            <person name="Atanasova L."/>
            <person name="Karlsson M."/>
            <person name="Huettel B."/>
            <person name="Barry K.W."/>
            <person name="Haridas S."/>
            <person name="Chen C."/>
            <person name="Bauer D."/>
            <person name="Andreopoulos W."/>
            <person name="Pangilinan J."/>
            <person name="LaButti K."/>
            <person name="Riley R."/>
            <person name="Lipzen A."/>
            <person name="Clum A."/>
            <person name="Drula E."/>
            <person name="Henrissat B."/>
            <person name="Kohler A."/>
            <person name="Grigoriev I.V."/>
            <person name="Martin F.M."/>
            <person name="Hacquard S."/>
        </authorList>
    </citation>
    <scope>NUCLEOTIDE SEQUENCE</scope>
    <source>
        <strain evidence="8">MPI-SDFR-AT-0073</strain>
    </source>
</reference>
<dbReference type="SMART" id="SM00906">
    <property type="entry name" value="Fungal_trans"/>
    <property type="match status" value="1"/>
</dbReference>
<keyword evidence="4" id="KW-0238">DNA-binding</keyword>
<organism evidence="8 9">
    <name type="scientific">Truncatella angustata</name>
    <dbReference type="NCBI Taxonomy" id="152316"/>
    <lineage>
        <taxon>Eukaryota</taxon>
        <taxon>Fungi</taxon>
        <taxon>Dikarya</taxon>
        <taxon>Ascomycota</taxon>
        <taxon>Pezizomycotina</taxon>
        <taxon>Sordariomycetes</taxon>
        <taxon>Xylariomycetidae</taxon>
        <taxon>Amphisphaeriales</taxon>
        <taxon>Sporocadaceae</taxon>
        <taxon>Truncatella</taxon>
    </lineage>
</organism>
<evidence type="ECO:0000313" key="8">
    <source>
        <dbReference type="EMBL" id="KAH6661013.1"/>
    </source>
</evidence>
<dbReference type="CDD" id="cd12148">
    <property type="entry name" value="fungal_TF_MHR"/>
    <property type="match status" value="1"/>
</dbReference>
<keyword evidence="9" id="KW-1185">Reference proteome</keyword>
<evidence type="ECO:0000256" key="3">
    <source>
        <dbReference type="ARBA" id="ARBA00023015"/>
    </source>
</evidence>
<keyword evidence="6" id="KW-0539">Nucleus</keyword>
<evidence type="ECO:0000256" key="2">
    <source>
        <dbReference type="ARBA" id="ARBA00022833"/>
    </source>
</evidence>
<evidence type="ECO:0000256" key="5">
    <source>
        <dbReference type="ARBA" id="ARBA00023163"/>
    </source>
</evidence>
<dbReference type="RefSeq" id="XP_045965144.1">
    <property type="nucleotide sequence ID" value="XM_046109392.1"/>
</dbReference>
<evidence type="ECO:0000256" key="6">
    <source>
        <dbReference type="ARBA" id="ARBA00023242"/>
    </source>
</evidence>
<gene>
    <name evidence="8" type="ORF">BKA67DRAFT_72599</name>
</gene>
<dbReference type="GO" id="GO:0008270">
    <property type="term" value="F:zinc ion binding"/>
    <property type="evidence" value="ECO:0007669"/>
    <property type="project" value="InterPro"/>
</dbReference>
<keyword evidence="5" id="KW-0804">Transcription</keyword>
<proteinExistence type="predicted"/>
<evidence type="ECO:0000259" key="7">
    <source>
        <dbReference type="SMART" id="SM00906"/>
    </source>
</evidence>
<dbReference type="Pfam" id="PF04082">
    <property type="entry name" value="Fungal_trans"/>
    <property type="match status" value="1"/>
</dbReference>
<accession>A0A9P8UZH0</accession>
<dbReference type="PANTHER" id="PTHR31944:SF131">
    <property type="entry name" value="HEME-RESPONSIVE ZINC FINGER TRANSCRIPTION FACTOR HAP1"/>
    <property type="match status" value="1"/>
</dbReference>
<dbReference type="OrthoDB" id="4337792at2759"/>
<dbReference type="GeneID" id="70138283"/>
<protein>
    <submittedName>
        <fullName evidence="8">Fungal-specific transcription factor domain-containing protein</fullName>
    </submittedName>
</protein>
<sequence length="550" mass="61182">MNGAMLLRPMLESFERLVQDKSSQALTMLSECKSLARNIKAHRNPDISVLSLASLPTKEIADRLIDGYLRSSESIFRVLHIPSFKREYQGFWSAVADGTSNTPAVYRLQVKLVMAIGAATFDKDFSLRATAVQWVQEAETWLSRPSSKSRLSIPALQATILLHIARQTTGIGADLIWISTGTLIRTAIAMGMHRDPKKLPKTSLFSTEIRRRLWNTILEIAVQSSIDSGGPPMISLTDFDTEPPDNLDDMHLTTEDEHIAPQAVDIYTQVSVAIAMRRTFPIRLAIAKALNDLRPTKLSYHDLIRIDAELREAYKQLSRHLHGFKDHTTGPYELRFVDLIIRRYFLALHLPLFGPALHDATFAYSRRVVIDTATKLWQTTSGADDLASLSVCGAGFFRTIPIQAALVIAAELRAQLLEEECLGPRTARPDLVAILKESKDWSLKRIEAGETNIKGHLSICALIAQIDAIAQNLSDNEGYQSFVASVQQALHRCLAILQAASHVATISDSANEVEEDWEMPDFQFGVPESEGFFSFAPNWLLGDILPNVAL</sequence>
<evidence type="ECO:0000313" key="9">
    <source>
        <dbReference type="Proteomes" id="UP000758603"/>
    </source>
</evidence>
<comment type="caution">
    <text evidence="8">The sequence shown here is derived from an EMBL/GenBank/DDBJ whole genome shotgun (WGS) entry which is preliminary data.</text>
</comment>
<name>A0A9P8UZH0_9PEZI</name>
<dbReference type="GO" id="GO:0005634">
    <property type="term" value="C:nucleus"/>
    <property type="evidence" value="ECO:0007669"/>
    <property type="project" value="TreeGrafter"/>
</dbReference>
<feature type="domain" description="Xylanolytic transcriptional activator regulatory" evidence="7">
    <location>
        <begin position="176"/>
        <end position="250"/>
    </location>
</feature>
<dbReference type="InterPro" id="IPR051430">
    <property type="entry name" value="Fungal_TF_Env_Response"/>
</dbReference>
<keyword evidence="1" id="KW-0479">Metal-binding</keyword>